<keyword evidence="2" id="KW-1185">Reference proteome</keyword>
<name>A0ABQ4ZKB7_9ASTR</name>
<evidence type="ECO:0000313" key="1">
    <source>
        <dbReference type="EMBL" id="GJS89313.1"/>
    </source>
</evidence>
<comment type="caution">
    <text evidence="1">The sequence shown here is derived from an EMBL/GenBank/DDBJ whole genome shotgun (WGS) entry which is preliminary data.</text>
</comment>
<dbReference type="EMBL" id="BQNB010011341">
    <property type="protein sequence ID" value="GJS89313.1"/>
    <property type="molecule type" value="Genomic_DNA"/>
</dbReference>
<proteinExistence type="predicted"/>
<protein>
    <submittedName>
        <fullName evidence="1">Uncharacterized protein</fullName>
    </submittedName>
</protein>
<organism evidence="1 2">
    <name type="scientific">Tanacetum coccineum</name>
    <dbReference type="NCBI Taxonomy" id="301880"/>
    <lineage>
        <taxon>Eukaryota</taxon>
        <taxon>Viridiplantae</taxon>
        <taxon>Streptophyta</taxon>
        <taxon>Embryophyta</taxon>
        <taxon>Tracheophyta</taxon>
        <taxon>Spermatophyta</taxon>
        <taxon>Magnoliopsida</taxon>
        <taxon>eudicotyledons</taxon>
        <taxon>Gunneridae</taxon>
        <taxon>Pentapetalae</taxon>
        <taxon>asterids</taxon>
        <taxon>campanulids</taxon>
        <taxon>Asterales</taxon>
        <taxon>Asteraceae</taxon>
        <taxon>Asteroideae</taxon>
        <taxon>Anthemideae</taxon>
        <taxon>Anthemidinae</taxon>
        <taxon>Tanacetum</taxon>
    </lineage>
</organism>
<dbReference type="Proteomes" id="UP001151760">
    <property type="component" value="Unassembled WGS sequence"/>
</dbReference>
<reference evidence="1" key="1">
    <citation type="journal article" date="2022" name="Int. J. Mol. Sci.">
        <title>Draft Genome of Tanacetum Coccineum: Genomic Comparison of Closely Related Tanacetum-Family Plants.</title>
        <authorList>
            <person name="Yamashiro T."/>
            <person name="Shiraishi A."/>
            <person name="Nakayama K."/>
            <person name="Satake H."/>
        </authorList>
    </citation>
    <scope>NUCLEOTIDE SEQUENCE</scope>
</reference>
<sequence>MVSAAKDLLIFDELMATPIDFSKYAMNRLKIDNLTQAHLVGSVYELLKGTCKSSIELEYNMEECVKSLTGKLDWNNPEGDCYPLDLTKPLPLKGRPGRLTIVAEYFFNNDLEFLKSSDLKKNATKVGYDKDAEKEIKHWGNKRQLWYRSQINKFSKHKVYSTQKILSVKVERLPGYGHLEEIMVRRVDRQLYKFKEGDFVDLHLNDIEDMLLLAVEHKLFQLDGSDIVDFIVALRMFTRSLIIKRRVEDL</sequence>
<gene>
    <name evidence="1" type="ORF">Tco_0771949</name>
</gene>
<reference evidence="1" key="2">
    <citation type="submission" date="2022-01" db="EMBL/GenBank/DDBJ databases">
        <authorList>
            <person name="Yamashiro T."/>
            <person name="Shiraishi A."/>
            <person name="Satake H."/>
            <person name="Nakayama K."/>
        </authorList>
    </citation>
    <scope>NUCLEOTIDE SEQUENCE</scope>
</reference>
<accession>A0ABQ4ZKB7</accession>
<evidence type="ECO:0000313" key="2">
    <source>
        <dbReference type="Proteomes" id="UP001151760"/>
    </source>
</evidence>